<evidence type="ECO:0000313" key="1">
    <source>
        <dbReference type="EMBL" id="ELA48442.1"/>
    </source>
</evidence>
<dbReference type="GeneID" id="19877943"/>
<dbReference type="EMBL" id="GL877404">
    <property type="protein sequence ID" value="ELA48442.1"/>
    <property type="molecule type" value="Genomic_DNA"/>
</dbReference>
<proteinExistence type="predicted"/>
<dbReference type="RefSeq" id="XP_008073072.1">
    <property type="nucleotide sequence ID" value="XM_008074881.1"/>
</dbReference>
<dbReference type="HOGENOM" id="CLU_374362_0_0_1"/>
<dbReference type="Proteomes" id="UP000011081">
    <property type="component" value="Unassembled WGS sequence"/>
</dbReference>
<dbReference type="VEuPathDB" id="MicrosporidiaDB:VCUG_00051"/>
<dbReference type="OrthoDB" id="10482776at2759"/>
<protein>
    <submittedName>
        <fullName evidence="1">Uncharacterized protein</fullName>
    </submittedName>
</protein>
<reference evidence="2" key="1">
    <citation type="submission" date="2011-03" db="EMBL/GenBank/DDBJ databases">
        <title>The genome sequence of Vavraia culicis strain floridensis.</title>
        <authorList>
            <consortium name="The Broad Institute Genome Sequencing Platform"/>
            <person name="Cuomo C."/>
            <person name="Becnel J."/>
            <person name="Sanscrainte N."/>
            <person name="Young S.K."/>
            <person name="Zeng Q."/>
            <person name="Gargeya S."/>
            <person name="Fitzgerald M."/>
            <person name="Haas B."/>
            <person name="Abouelleil A."/>
            <person name="Alvarado L."/>
            <person name="Arachchi H.M."/>
            <person name="Berlin A."/>
            <person name="Chapman S.B."/>
            <person name="Gearin G."/>
            <person name="Goldberg J."/>
            <person name="Griggs A."/>
            <person name="Gujja S."/>
            <person name="Hansen M."/>
            <person name="Heiman D."/>
            <person name="Howarth C."/>
            <person name="Larimer J."/>
            <person name="Lui A."/>
            <person name="MacDonald P.J.P."/>
            <person name="McCowen C."/>
            <person name="Montmayeur A."/>
            <person name="Murphy C."/>
            <person name="Neiman D."/>
            <person name="Pearson M."/>
            <person name="Priest M."/>
            <person name="Roberts A."/>
            <person name="Saif S."/>
            <person name="Shea T."/>
            <person name="Sisk P."/>
            <person name="Stolte C."/>
            <person name="Sykes S."/>
            <person name="Wortman J."/>
            <person name="Nusbaum C."/>
            <person name="Birren B."/>
        </authorList>
    </citation>
    <scope>NUCLEOTIDE SEQUENCE [LARGE SCALE GENOMIC DNA]</scope>
    <source>
        <strain evidence="2">floridensis</strain>
    </source>
</reference>
<sequence length="742" mass="85953">MHDYRVKDFLFALNHNVHIEVPHILTFDDDNLHLYDINTFALLKRFNIADIEMVTLFTDYKQTCLNGVKEAVQPSEMDSRRIDDGHDTRGCSENMAKSFYFLVYRKNNLHVYNNNTIIKKIQLKNIERITRTGSRIYALTKNHLFTLDHDLTIQGKLDVPKNWSLVNNQFIGAKDGKLYDLEMKMIGSFGKEVSFVRDKNCIGFADGTFNVDRSSTVKRMKANMSGRVLYLDTQNIVTEHSFNGKKTPYTIKSVFGHDEQIYLLTDDNEIIVNTFIIDSEYPVTDFFTVGDEMFYVKDRSLRRLMNRISACVSEETGKESATEEKWSRTLRESDLIVSRDVLVMEHSIAKTCEFGGMIFLTDGRCVVVYYEDSVFVLATNCEIKGLCVDGESIVFGTDGGEVCVMENDVRKRATIENTQQDTDAMGTFYTELRTYLLEMPIKLRFSAHSEMITDLVTAKDLVVSAERRRRVRVHDKNGNLVNEIKATSNSLVRQEDSKGCCFLMVMGNKVRIYNNFQMVDEIEHVNDVNTCILQDKKVHLIDYKGNYVLYSIGKKTKETFNINRVFGRACENDRFKTFYSDKSFDLCPFSMRICNDTLVFAGNFFIFIEKYKVKDKEIIINELKNNKLNINYILQYNMSVNILENLMDNRVDGIEVTRHEGMFVLSKPFLSTISACNRQKYVNYLKKYINYSKYIGITQVLVRECLDAGMRLDCDMSRVTDWVENVHRDLVGMKLLFKSKEK</sequence>
<name>L2GYM5_VAVCU</name>
<gene>
    <name evidence="1" type="ORF">VCUG_00051</name>
</gene>
<dbReference type="InParanoid" id="L2GYM5"/>
<keyword evidence="2" id="KW-1185">Reference proteome</keyword>
<accession>L2GYM5</accession>
<organism evidence="1 2">
    <name type="scientific">Vavraia culicis (isolate floridensis)</name>
    <name type="common">Microsporidian parasite</name>
    <dbReference type="NCBI Taxonomy" id="948595"/>
    <lineage>
        <taxon>Eukaryota</taxon>
        <taxon>Fungi</taxon>
        <taxon>Fungi incertae sedis</taxon>
        <taxon>Microsporidia</taxon>
        <taxon>Pleistophoridae</taxon>
        <taxon>Vavraia</taxon>
    </lineage>
</organism>
<dbReference type="AlphaFoldDB" id="L2GYM5"/>
<evidence type="ECO:0000313" key="2">
    <source>
        <dbReference type="Proteomes" id="UP000011081"/>
    </source>
</evidence>